<evidence type="ECO:0000313" key="1">
    <source>
        <dbReference type="EMBL" id="KAH3662080.1"/>
    </source>
</evidence>
<proteinExistence type="predicted"/>
<dbReference type="OrthoDB" id="3993864at2759"/>
<protein>
    <submittedName>
        <fullName evidence="1">Uncharacterized protein</fullName>
    </submittedName>
</protein>
<organism evidence="1 2">
    <name type="scientific">Ogataea philodendri</name>
    <dbReference type="NCBI Taxonomy" id="1378263"/>
    <lineage>
        <taxon>Eukaryota</taxon>
        <taxon>Fungi</taxon>
        <taxon>Dikarya</taxon>
        <taxon>Ascomycota</taxon>
        <taxon>Saccharomycotina</taxon>
        <taxon>Pichiomycetes</taxon>
        <taxon>Pichiales</taxon>
        <taxon>Pichiaceae</taxon>
        <taxon>Ogataea</taxon>
    </lineage>
</organism>
<sequence length="153" mass="17706">MLKRSKTFTKIMDNFKSKPKMKRQLSFWRKPAPRAKHSHEIISEDNSFVLNNTPSSVLFSDGTNATEQTTIDQLTAVSSFSKESAFKDHSEKFYLVPGKERQLSSEAPTESSSVYSDHTDFDWVFDLLSLYMDQDTYGTSFMDPDYDYYSNFL</sequence>
<dbReference type="GeneID" id="70238225"/>
<name>A0A9P8NYY8_9ASCO</name>
<dbReference type="Proteomes" id="UP000769157">
    <property type="component" value="Unassembled WGS sequence"/>
</dbReference>
<accession>A0A9P8NYY8</accession>
<dbReference type="AlphaFoldDB" id="A0A9P8NYY8"/>
<keyword evidence="2" id="KW-1185">Reference proteome</keyword>
<gene>
    <name evidence="1" type="ORF">OGAPHI_006261</name>
</gene>
<comment type="caution">
    <text evidence="1">The sequence shown here is derived from an EMBL/GenBank/DDBJ whole genome shotgun (WGS) entry which is preliminary data.</text>
</comment>
<reference evidence="1" key="1">
    <citation type="journal article" date="2021" name="Open Biol.">
        <title>Shared evolutionary footprints suggest mitochondrial oxidative damage underlies multiple complex I losses in fungi.</title>
        <authorList>
            <person name="Schikora-Tamarit M.A."/>
            <person name="Marcet-Houben M."/>
            <person name="Nosek J."/>
            <person name="Gabaldon T."/>
        </authorList>
    </citation>
    <scope>NUCLEOTIDE SEQUENCE</scope>
    <source>
        <strain evidence="1">CBS6075</strain>
    </source>
</reference>
<dbReference type="EMBL" id="JAEUBE010000414">
    <property type="protein sequence ID" value="KAH3662080.1"/>
    <property type="molecule type" value="Genomic_DNA"/>
</dbReference>
<dbReference type="RefSeq" id="XP_046059184.1">
    <property type="nucleotide sequence ID" value="XM_046207530.1"/>
</dbReference>
<reference evidence="1" key="2">
    <citation type="submission" date="2021-01" db="EMBL/GenBank/DDBJ databases">
        <authorList>
            <person name="Schikora-Tamarit M.A."/>
        </authorList>
    </citation>
    <scope>NUCLEOTIDE SEQUENCE</scope>
    <source>
        <strain evidence="1">CBS6075</strain>
    </source>
</reference>
<evidence type="ECO:0000313" key="2">
    <source>
        <dbReference type="Proteomes" id="UP000769157"/>
    </source>
</evidence>